<evidence type="ECO:0000313" key="2">
    <source>
        <dbReference type="Proteomes" id="UP000307841"/>
    </source>
</evidence>
<dbReference type="EMBL" id="SZNK01000001">
    <property type="protein sequence ID" value="TKI54118.1"/>
    <property type="molecule type" value="Genomic_DNA"/>
</dbReference>
<dbReference type="Proteomes" id="UP000307841">
    <property type="component" value="Unassembled WGS sequence"/>
</dbReference>
<proteinExistence type="predicted"/>
<reference evidence="1 2" key="1">
    <citation type="submission" date="2019-04" db="EMBL/GenBank/DDBJ databases">
        <title>Whole genome sequencing of Brevibacillus sp. TGS2-1.</title>
        <authorList>
            <person name="Choi A."/>
        </authorList>
    </citation>
    <scope>NUCLEOTIDE SEQUENCE [LARGE SCALE GENOMIC DNA]</scope>
    <source>
        <strain evidence="1 2">TGS2-1</strain>
    </source>
</reference>
<dbReference type="AlphaFoldDB" id="A0A4U2Y171"/>
<dbReference type="RefSeq" id="WP_162309025.1">
    <property type="nucleotide sequence ID" value="NZ_SZNK01000001.1"/>
</dbReference>
<comment type="caution">
    <text evidence="1">The sequence shown here is derived from an EMBL/GenBank/DDBJ whole genome shotgun (WGS) entry which is preliminary data.</text>
</comment>
<dbReference type="OrthoDB" id="2679869at2"/>
<protein>
    <submittedName>
        <fullName evidence="1">Uncharacterized protein</fullName>
    </submittedName>
</protein>
<organism evidence="1 2">
    <name type="scientific">Brevibacillus antibioticus</name>
    <dbReference type="NCBI Taxonomy" id="2570228"/>
    <lineage>
        <taxon>Bacteria</taxon>
        <taxon>Bacillati</taxon>
        <taxon>Bacillota</taxon>
        <taxon>Bacilli</taxon>
        <taxon>Bacillales</taxon>
        <taxon>Paenibacillaceae</taxon>
        <taxon>Brevibacillus</taxon>
    </lineage>
</organism>
<evidence type="ECO:0000313" key="1">
    <source>
        <dbReference type="EMBL" id="TKI54118.1"/>
    </source>
</evidence>
<sequence>MELVSKDLQNLLNICFEEHESSYWGEYNVAHLSETESIRLVYNYIDDDWQEEEFKEFPLLLELNRILEPEKMMYFLCKNLSYISLLYMDEIDAKVSSRRYVIENGQFKLVYEHLRKKNND</sequence>
<gene>
    <name evidence="1" type="ORF">E8L90_00860</name>
</gene>
<keyword evidence="2" id="KW-1185">Reference proteome</keyword>
<accession>A0A4U2Y171</accession>
<name>A0A4U2Y171_9BACL</name>